<comment type="caution">
    <text evidence="1">The sequence shown here is derived from an EMBL/GenBank/DDBJ whole genome shotgun (WGS) entry which is preliminary data.</text>
</comment>
<dbReference type="EMBL" id="JACGWJ010000019">
    <property type="protein sequence ID" value="KAL0345366.1"/>
    <property type="molecule type" value="Genomic_DNA"/>
</dbReference>
<reference evidence="1" key="2">
    <citation type="journal article" date="2024" name="Plant">
        <title>Genomic evolution and insights into agronomic trait innovations of Sesamum species.</title>
        <authorList>
            <person name="Miao H."/>
            <person name="Wang L."/>
            <person name="Qu L."/>
            <person name="Liu H."/>
            <person name="Sun Y."/>
            <person name="Le M."/>
            <person name="Wang Q."/>
            <person name="Wei S."/>
            <person name="Zheng Y."/>
            <person name="Lin W."/>
            <person name="Duan Y."/>
            <person name="Cao H."/>
            <person name="Xiong S."/>
            <person name="Wang X."/>
            <person name="Wei L."/>
            <person name="Li C."/>
            <person name="Ma Q."/>
            <person name="Ju M."/>
            <person name="Zhao R."/>
            <person name="Li G."/>
            <person name="Mu C."/>
            <person name="Tian Q."/>
            <person name="Mei H."/>
            <person name="Zhang T."/>
            <person name="Gao T."/>
            <person name="Zhang H."/>
        </authorList>
    </citation>
    <scope>NUCLEOTIDE SEQUENCE</scope>
    <source>
        <strain evidence="1">G02</strain>
    </source>
</reference>
<organism evidence="1">
    <name type="scientific">Sesamum radiatum</name>
    <name type="common">Black benniseed</name>
    <dbReference type="NCBI Taxonomy" id="300843"/>
    <lineage>
        <taxon>Eukaryota</taxon>
        <taxon>Viridiplantae</taxon>
        <taxon>Streptophyta</taxon>
        <taxon>Embryophyta</taxon>
        <taxon>Tracheophyta</taxon>
        <taxon>Spermatophyta</taxon>
        <taxon>Magnoliopsida</taxon>
        <taxon>eudicotyledons</taxon>
        <taxon>Gunneridae</taxon>
        <taxon>Pentapetalae</taxon>
        <taxon>asterids</taxon>
        <taxon>lamiids</taxon>
        <taxon>Lamiales</taxon>
        <taxon>Pedaliaceae</taxon>
        <taxon>Sesamum</taxon>
    </lineage>
</organism>
<proteinExistence type="predicted"/>
<accession>A0AAW2NS72</accession>
<name>A0AAW2NS72_SESRA</name>
<evidence type="ECO:0000313" key="1">
    <source>
        <dbReference type="EMBL" id="KAL0345366.1"/>
    </source>
</evidence>
<gene>
    <name evidence="1" type="ORF">Sradi_4367900</name>
</gene>
<reference evidence="1" key="1">
    <citation type="submission" date="2020-06" db="EMBL/GenBank/DDBJ databases">
        <authorList>
            <person name="Li T."/>
            <person name="Hu X."/>
            <person name="Zhang T."/>
            <person name="Song X."/>
            <person name="Zhang H."/>
            <person name="Dai N."/>
            <person name="Sheng W."/>
            <person name="Hou X."/>
            <person name="Wei L."/>
        </authorList>
    </citation>
    <scope>NUCLEOTIDE SEQUENCE</scope>
    <source>
        <strain evidence="1">G02</strain>
        <tissue evidence="1">Leaf</tissue>
    </source>
</reference>
<sequence>MMLLATQGFPSTFNTDFLGGTSNPDFCIGTSNPNLFTGTSNYDVDYYTPDMVTICRGLENIEIHYTEPIHPHTHVSQNFMPYKDQWKDPIADKFANCSNEGSELDEVEFLIPLKNGSNDVDINVIAEEFAQDGTHLYTKYKHKMLIAATMDGNQQIMEEIKGQKLEEFAFLDQINKEKWTASHDGGWRCGILTTNMSECINGVLKGVRRLPVTAIVKITLQRTAHYFGERALRSGVMLSNGQL</sequence>
<protein>
    <submittedName>
        <fullName evidence="1">Uncharacterized protein</fullName>
    </submittedName>
</protein>
<dbReference type="AlphaFoldDB" id="A0AAW2NS72"/>